<dbReference type="InterPro" id="IPR036440">
    <property type="entry name" value="Peptidase_C15-like_sf"/>
</dbReference>
<dbReference type="SUPFAM" id="SSF53182">
    <property type="entry name" value="Pyrrolidone carboxyl peptidase (pyroglutamate aminopeptidase)"/>
    <property type="match status" value="1"/>
</dbReference>
<feature type="region of interest" description="Disordered" evidence="1">
    <location>
        <begin position="333"/>
        <end position="370"/>
    </location>
</feature>
<dbReference type="Gene3D" id="3.40.630.20">
    <property type="entry name" value="Peptidase C15, pyroglutamyl peptidase I-like"/>
    <property type="match status" value="1"/>
</dbReference>
<keyword evidence="3" id="KW-1185">Reference proteome</keyword>
<evidence type="ECO:0000313" key="2">
    <source>
        <dbReference type="EMBL" id="GAB78225.1"/>
    </source>
</evidence>
<sequence length="450" mass="48232">MPARAALPILIAGVVGLTGIHPSAAAHSADIRPGRATCIDQARTLTAEENLLARPEATRFISGGGFDDLLAKFTSDICRAPNLADATRTTTAASQDLWRRAVDRAQGRATTGALSAGDDRPLYWARLTMTAHLRRWTPPYPLGDTSRAGLIADVDRISRGQLDLSFPAAPGIRKVLITGFDPFMLSDEIRQANPSGASALALDGQTFQTSTGPVRVEAALFPVRWRDFGDGMVEKALLPHLKADRNQVDLWITTSQGRDGRIDLERHNGIWRGGFPDNEDACYRGQAPIPAGLPTLTPAPQWTRSTLPIARMIAAQTGPFPVYDNTEVEELPGHTPAEPVTTTCPAPPSTGTTRPDGPTRGSKARSGGGGNYLSNEIAYRATLLRDALGADLPGGHLHTPVLGGLSDTDRDELSNPTFEANRKMINDQIRALLLVAADTTAQRPSRSPKE</sequence>
<organism evidence="2 3">
    <name type="scientific">Austwickia chelonae NBRC 105200</name>
    <dbReference type="NCBI Taxonomy" id="1184607"/>
    <lineage>
        <taxon>Bacteria</taxon>
        <taxon>Bacillati</taxon>
        <taxon>Actinomycetota</taxon>
        <taxon>Actinomycetes</taxon>
        <taxon>Micrococcales</taxon>
        <taxon>Dermatophilaceae</taxon>
        <taxon>Austwickia</taxon>
    </lineage>
</organism>
<dbReference type="OrthoDB" id="4555199at2"/>
<gene>
    <name evidence="2" type="ORF">AUCHE_08_04710</name>
</gene>
<protein>
    <recommendedName>
        <fullName evidence="4">Pyrrolidone-carboxylate peptidase</fullName>
    </recommendedName>
</protein>
<reference evidence="2 3" key="1">
    <citation type="submission" date="2012-08" db="EMBL/GenBank/DDBJ databases">
        <title>Whole genome shotgun sequence of Austwickia chelonae NBRC 105200.</title>
        <authorList>
            <person name="Yoshida I."/>
            <person name="Hosoyama A."/>
            <person name="Tsuchikane K."/>
            <person name="Katsumata H."/>
            <person name="Ando Y."/>
            <person name="Ohji S."/>
            <person name="Hamada M."/>
            <person name="Tamura T."/>
            <person name="Yamazoe A."/>
            <person name="Yamazaki S."/>
            <person name="Fujita N."/>
        </authorList>
    </citation>
    <scope>NUCLEOTIDE SEQUENCE [LARGE SCALE GENOMIC DNA]</scope>
    <source>
        <strain evidence="2 3">NBRC 105200</strain>
    </source>
</reference>
<dbReference type="RefSeq" id="WP_006502980.1">
    <property type="nucleotide sequence ID" value="NZ_BAGZ01000008.1"/>
</dbReference>
<accession>K6VSA9</accession>
<evidence type="ECO:0000256" key="1">
    <source>
        <dbReference type="SAM" id="MobiDB-lite"/>
    </source>
</evidence>
<feature type="compositionally biased region" description="Low complexity" evidence="1">
    <location>
        <begin position="349"/>
        <end position="361"/>
    </location>
</feature>
<dbReference type="eggNOG" id="COG2039">
    <property type="taxonomic scope" value="Bacteria"/>
</dbReference>
<dbReference type="Proteomes" id="UP000008495">
    <property type="component" value="Unassembled WGS sequence"/>
</dbReference>
<dbReference type="STRING" id="100225.SAMN05421595_0741"/>
<evidence type="ECO:0008006" key="4">
    <source>
        <dbReference type="Google" id="ProtNLM"/>
    </source>
</evidence>
<proteinExistence type="predicted"/>
<name>K6VSA9_9MICO</name>
<dbReference type="EMBL" id="BAGZ01000008">
    <property type="protein sequence ID" value="GAB78225.1"/>
    <property type="molecule type" value="Genomic_DNA"/>
</dbReference>
<comment type="caution">
    <text evidence="2">The sequence shown here is derived from an EMBL/GenBank/DDBJ whole genome shotgun (WGS) entry which is preliminary data.</text>
</comment>
<dbReference type="AlphaFoldDB" id="K6VSA9"/>
<evidence type="ECO:0000313" key="3">
    <source>
        <dbReference type="Proteomes" id="UP000008495"/>
    </source>
</evidence>